<evidence type="ECO:0000313" key="2">
    <source>
        <dbReference type="Proteomes" id="UP000663859"/>
    </source>
</evidence>
<reference evidence="1" key="1">
    <citation type="submission" date="2021-02" db="EMBL/GenBank/DDBJ databases">
        <authorList>
            <person name="Cremers G."/>
            <person name="Picone N."/>
        </authorList>
    </citation>
    <scope>NUCLEOTIDE SEQUENCE</scope>
    <source>
        <strain evidence="1">PQ17</strain>
    </source>
</reference>
<keyword evidence="2" id="KW-1185">Reference proteome</keyword>
<gene>
    <name evidence="1" type="ORF">MPNT_40015</name>
</gene>
<dbReference type="RefSeq" id="WP_174582166.1">
    <property type="nucleotide sequence ID" value="NZ_CAJNOB010000034.1"/>
</dbReference>
<proteinExistence type="predicted"/>
<protein>
    <submittedName>
        <fullName evidence="1">Uncharacterized protein</fullName>
    </submittedName>
</protein>
<dbReference type="EMBL" id="CAJNOB010000034">
    <property type="protein sequence ID" value="CAF0700733.1"/>
    <property type="molecule type" value="Genomic_DNA"/>
</dbReference>
<dbReference type="AlphaFoldDB" id="A0A8J2BN19"/>
<sequence>MGPSFGKADWAWPPPSGRQLLLLRGIPADRGAVVQAGVSKQAQSPRGTPELFESNFFLSAVPRLACLAGEVEQYPAARGLFAPYAVSLLDAALAREYSQEPTRNAW</sequence>
<comment type="caution">
    <text evidence="1">The sequence shown here is derived from an EMBL/GenBank/DDBJ whole genome shotgun (WGS) entry which is preliminary data.</text>
</comment>
<accession>A0A8J2BN19</accession>
<dbReference type="Proteomes" id="UP000663859">
    <property type="component" value="Unassembled WGS sequence"/>
</dbReference>
<organism evidence="1 2">
    <name type="scientific">Candidatus Methylacidithermus pantelleriae</name>
    <dbReference type="NCBI Taxonomy" id="2744239"/>
    <lineage>
        <taxon>Bacteria</taxon>
        <taxon>Pseudomonadati</taxon>
        <taxon>Verrucomicrobiota</taxon>
        <taxon>Methylacidiphilae</taxon>
        <taxon>Methylacidiphilales</taxon>
        <taxon>Methylacidiphilaceae</taxon>
        <taxon>Candidatus Methylacidithermus</taxon>
    </lineage>
</organism>
<evidence type="ECO:0000313" key="1">
    <source>
        <dbReference type="EMBL" id="CAF0700733.1"/>
    </source>
</evidence>
<name>A0A8J2BN19_9BACT</name>